<sequence length="721" mass="82254">MYLRLSVGDIVSCLKGDYELKQVMPDGHLVLQKQFGHESIFMSQDELLKQHAERQLRVSRRIDYWRDRAASLKAYTPRDPNVELGPKAKIRQLLLVQYDKSPVALSDKSLKAFIRDADLPKELEAAGWRPSAGTFRRDIRNRTENGLRPLAIMGRRRKRSSSARMSDEVSRLLIKCVHWYYAARNRTVCEAYDRLKIVVDELNLRARRYGRISRLTCPSHETVRNWIRRCENYDFYKKKFGEKEARRRYSGAGSGREAKRPLDVVMIDATPMDAFVIVDPDTGNVLGRPTLLVAIDVCTRMILGTFITFEPPSIYSVMNCIKNALTWKKELVAQKFPDLRKPFVAFGCPRLIILDNGLENVGSSMQDALRDLGIDVEWAPIKTPEFKTYVERFFGTLNKGLLHKLPGGVSAPPKQLREQGIDPRKQACMTLDRLEELVLQFILEVYQCRPHRGIDDIPLMRWEELTRKYGIDFIDDLRRIDDACGYVKNATLTRDGIKVEGLRFHDRDIVTGLLADLLPAAPRGRRRKASNSVPVKIKLDPGDISEIRVWNSVTSSYQPLPNEQQRYSRGTSLWFHRHLKKVALQKQEGFISEDERLKARRRLVKSIENAGMIDKCKRSRLVSQISSSSSVEISYAPPRHDGNATTVEVSPGMENRADGGEKPAGFLRGRAAQARAKKKREKSDAPRQKDPAQAPSEDLKLENPQAFMAHIGNSDGWDDDA</sequence>
<protein>
    <submittedName>
        <fullName evidence="3">Integrase catalytic region</fullName>
    </submittedName>
</protein>
<dbReference type="InterPro" id="IPR001584">
    <property type="entry name" value="Integrase_cat-core"/>
</dbReference>
<proteinExistence type="predicted"/>
<evidence type="ECO:0000256" key="1">
    <source>
        <dbReference type="SAM" id="MobiDB-lite"/>
    </source>
</evidence>
<name>A7HVN1_PARL1</name>
<dbReference type="Proteomes" id="UP000006377">
    <property type="component" value="Chromosome"/>
</dbReference>
<dbReference type="HOGENOM" id="CLU_383484_0_0_5"/>
<dbReference type="KEGG" id="pla:Plav_2352"/>
<accession>A7HVN1</accession>
<feature type="compositionally biased region" description="Basic and acidic residues" evidence="1">
    <location>
        <begin position="681"/>
        <end position="690"/>
    </location>
</feature>
<dbReference type="EMBL" id="CP000774">
    <property type="protein sequence ID" value="ABS63964.1"/>
    <property type="molecule type" value="Genomic_DNA"/>
</dbReference>
<dbReference type="OrthoDB" id="5287589at2"/>
<dbReference type="AlphaFoldDB" id="A7HVN1"/>
<dbReference type="eggNOG" id="COG2801">
    <property type="taxonomic scope" value="Bacteria"/>
</dbReference>
<evidence type="ECO:0000313" key="4">
    <source>
        <dbReference type="Proteomes" id="UP000006377"/>
    </source>
</evidence>
<dbReference type="Gene3D" id="3.30.420.10">
    <property type="entry name" value="Ribonuclease H-like superfamily/Ribonuclease H"/>
    <property type="match status" value="1"/>
</dbReference>
<dbReference type="GO" id="GO:0003676">
    <property type="term" value="F:nucleic acid binding"/>
    <property type="evidence" value="ECO:0007669"/>
    <property type="project" value="InterPro"/>
</dbReference>
<feature type="domain" description="Integrase catalytic" evidence="2">
    <location>
        <begin position="257"/>
        <end position="466"/>
    </location>
</feature>
<gene>
    <name evidence="3" type="ordered locus">Plav_2352</name>
</gene>
<keyword evidence="4" id="KW-1185">Reference proteome</keyword>
<evidence type="ECO:0000313" key="3">
    <source>
        <dbReference type="EMBL" id="ABS63964.1"/>
    </source>
</evidence>
<dbReference type="GO" id="GO:0015074">
    <property type="term" value="P:DNA integration"/>
    <property type="evidence" value="ECO:0007669"/>
    <property type="project" value="InterPro"/>
</dbReference>
<dbReference type="RefSeq" id="WP_012111271.1">
    <property type="nucleotide sequence ID" value="NC_009719.1"/>
</dbReference>
<dbReference type="InterPro" id="IPR012337">
    <property type="entry name" value="RNaseH-like_sf"/>
</dbReference>
<dbReference type="SUPFAM" id="SSF53098">
    <property type="entry name" value="Ribonuclease H-like"/>
    <property type="match status" value="1"/>
</dbReference>
<organism evidence="3 4">
    <name type="scientific">Parvibaculum lavamentivorans (strain DS-1 / DSM 13023 / NCIMB 13966)</name>
    <dbReference type="NCBI Taxonomy" id="402881"/>
    <lineage>
        <taxon>Bacteria</taxon>
        <taxon>Pseudomonadati</taxon>
        <taxon>Pseudomonadota</taxon>
        <taxon>Alphaproteobacteria</taxon>
        <taxon>Hyphomicrobiales</taxon>
        <taxon>Parvibaculaceae</taxon>
        <taxon>Parvibaculum</taxon>
    </lineage>
</organism>
<dbReference type="PROSITE" id="PS50994">
    <property type="entry name" value="INTEGRASE"/>
    <property type="match status" value="1"/>
</dbReference>
<reference evidence="3 4" key="1">
    <citation type="journal article" date="2011" name="Stand. Genomic Sci.">
        <title>Complete genome sequence of Parvibaculum lavamentivorans type strain (DS-1(T)).</title>
        <authorList>
            <person name="Schleheck D."/>
            <person name="Weiss M."/>
            <person name="Pitluck S."/>
            <person name="Bruce D."/>
            <person name="Land M.L."/>
            <person name="Han S."/>
            <person name="Saunders E."/>
            <person name="Tapia R."/>
            <person name="Detter C."/>
            <person name="Brettin T."/>
            <person name="Han J."/>
            <person name="Woyke T."/>
            <person name="Goodwin L."/>
            <person name="Pennacchio L."/>
            <person name="Nolan M."/>
            <person name="Cook A.M."/>
            <person name="Kjelleberg S."/>
            <person name="Thomas T."/>
        </authorList>
    </citation>
    <scope>NUCLEOTIDE SEQUENCE [LARGE SCALE GENOMIC DNA]</scope>
    <source>
        <strain evidence="4">DS-1 / DSM 13023 / NCIMB 13966</strain>
    </source>
</reference>
<dbReference type="STRING" id="402881.Plav_2352"/>
<dbReference type="InterPro" id="IPR036397">
    <property type="entry name" value="RNaseH_sf"/>
</dbReference>
<evidence type="ECO:0000259" key="2">
    <source>
        <dbReference type="PROSITE" id="PS50994"/>
    </source>
</evidence>
<feature type="region of interest" description="Disordered" evidence="1">
    <location>
        <begin position="632"/>
        <end position="721"/>
    </location>
</feature>